<keyword evidence="4" id="KW-1185">Reference proteome</keyword>
<feature type="compositionally biased region" description="Polar residues" evidence="1">
    <location>
        <begin position="293"/>
        <end position="309"/>
    </location>
</feature>
<proteinExistence type="predicted"/>
<dbReference type="SUPFAM" id="SSF47473">
    <property type="entry name" value="EF-hand"/>
    <property type="match status" value="1"/>
</dbReference>
<feature type="compositionally biased region" description="Polar residues" evidence="1">
    <location>
        <begin position="496"/>
        <end position="508"/>
    </location>
</feature>
<feature type="compositionally biased region" description="Low complexity" evidence="1">
    <location>
        <begin position="391"/>
        <end position="404"/>
    </location>
</feature>
<protein>
    <recommendedName>
        <fullName evidence="2">EF-hand domain-containing protein</fullName>
    </recommendedName>
</protein>
<dbReference type="InterPro" id="IPR011992">
    <property type="entry name" value="EF-hand-dom_pair"/>
</dbReference>
<dbReference type="PROSITE" id="PS50222">
    <property type="entry name" value="EF_HAND_2"/>
    <property type="match status" value="1"/>
</dbReference>
<feature type="compositionally biased region" description="Polar residues" evidence="1">
    <location>
        <begin position="375"/>
        <end position="390"/>
    </location>
</feature>
<dbReference type="Proteomes" id="UP001187343">
    <property type="component" value="Unassembled WGS sequence"/>
</dbReference>
<evidence type="ECO:0000313" key="3">
    <source>
        <dbReference type="EMBL" id="KAK2892747.1"/>
    </source>
</evidence>
<feature type="region of interest" description="Disordered" evidence="1">
    <location>
        <begin position="375"/>
        <end position="421"/>
    </location>
</feature>
<feature type="compositionally biased region" description="Low complexity" evidence="1">
    <location>
        <begin position="651"/>
        <end position="663"/>
    </location>
</feature>
<name>A0AA88PYW7_9TELE</name>
<reference evidence="3" key="1">
    <citation type="submission" date="2023-08" db="EMBL/GenBank/DDBJ databases">
        <title>Chromosome-level Genome Assembly of mud carp (Cirrhinus molitorella).</title>
        <authorList>
            <person name="Liu H."/>
        </authorList>
    </citation>
    <scope>NUCLEOTIDE SEQUENCE</scope>
    <source>
        <strain evidence="3">Prfri</strain>
        <tissue evidence="3">Muscle</tissue>
    </source>
</reference>
<dbReference type="PANTHER" id="PTHR35538">
    <property type="entry name" value="LIG_CHAN-GLU_BD DOMAIN-CONTAINING PROTEIN"/>
    <property type="match status" value="1"/>
</dbReference>
<gene>
    <name evidence="3" type="ORF">Q8A67_012735</name>
</gene>
<dbReference type="GO" id="GO:0005509">
    <property type="term" value="F:calcium ion binding"/>
    <property type="evidence" value="ECO:0007669"/>
    <property type="project" value="InterPro"/>
</dbReference>
<comment type="caution">
    <text evidence="3">The sequence shown here is derived from an EMBL/GenBank/DDBJ whole genome shotgun (WGS) entry which is preliminary data.</text>
</comment>
<feature type="domain" description="EF-hand" evidence="2">
    <location>
        <begin position="755"/>
        <end position="790"/>
    </location>
</feature>
<dbReference type="InterPro" id="IPR002048">
    <property type="entry name" value="EF_hand_dom"/>
</dbReference>
<feature type="compositionally biased region" description="Low complexity" evidence="1">
    <location>
        <begin position="610"/>
        <end position="631"/>
    </location>
</feature>
<evidence type="ECO:0000313" key="4">
    <source>
        <dbReference type="Proteomes" id="UP001187343"/>
    </source>
</evidence>
<organism evidence="3 4">
    <name type="scientific">Cirrhinus molitorella</name>
    <name type="common">mud carp</name>
    <dbReference type="NCBI Taxonomy" id="172907"/>
    <lineage>
        <taxon>Eukaryota</taxon>
        <taxon>Metazoa</taxon>
        <taxon>Chordata</taxon>
        <taxon>Craniata</taxon>
        <taxon>Vertebrata</taxon>
        <taxon>Euteleostomi</taxon>
        <taxon>Actinopterygii</taxon>
        <taxon>Neopterygii</taxon>
        <taxon>Teleostei</taxon>
        <taxon>Ostariophysi</taxon>
        <taxon>Cypriniformes</taxon>
        <taxon>Cyprinidae</taxon>
        <taxon>Labeoninae</taxon>
        <taxon>Labeonini</taxon>
        <taxon>Cirrhinus</taxon>
    </lineage>
</organism>
<evidence type="ECO:0000256" key="1">
    <source>
        <dbReference type="SAM" id="MobiDB-lite"/>
    </source>
</evidence>
<dbReference type="AlphaFoldDB" id="A0AA88PYW7"/>
<dbReference type="PANTHER" id="PTHR35538:SF6">
    <property type="entry name" value="EF-HAND DOMAIN-CONTAINING PROTEIN"/>
    <property type="match status" value="1"/>
</dbReference>
<feature type="compositionally biased region" description="Basic and acidic residues" evidence="1">
    <location>
        <begin position="680"/>
        <end position="696"/>
    </location>
</feature>
<sequence>MCQQQSLASELQTPALEKYGPTHRPQVGWWLQLSQFSAPVCNHCEREEKPPGCQAEADSEALASATAPSYYFCFVKQAVLWNRGQHHTVIRREKCPPPLCSRFQAHMEAWPVRFRPPHFLNMHPRSGPNHLGQKQRHQSAPQPQRCPDVRSLQNVDNLSRSQFSVVLPHVPGCPNPSRASPEHSASPYLSLKFVDPPQRSQTPNTHLQLTDEEEDAYFAPKDFNQEPHEMAEEVTPTTLSTPTTPSIPATPTTPGTQSTPSSPVTPGTPSSSVTPNSLSDFSRPSSSQFSRSTDLNSSFSDALSVNSSVDHCKDNSTDDKDNHASDLNQNNYQEGCSTSLPELRFSSAGSCSQASSRMDVLQACLSRSLTSCKQETPSTCLPDTPIYTSKTPQSQQTPAAQQSTYETLHRRPGSSWSGLSIQSQKLDCSTADSRSEWNLWPVLPPIMPQQEELQDESLMEGTPDSQSDRSQSDIFAELDDLAPHSSSCVSPDHPVGSQTDRSSPTTDLSPGLAALTVGCDSGDLGSLSRVQLLLLERRGSESPGSIPSPEWCRTPDGDEYEPGLRVWSSGIPQYYQSTVLDNRKPLSGRNSGQDSLATFKGRRKRPGLISVESGSRTSSSCSFSSRVSESSSKNRETCEDQGFEYPDENVPLYLSPLSPSALLTDGPTNGGTILVPQRPESSDHAEKHRNRSDKLREKRKRKKEIKKTEERKNKALQIYSKLQDGKEPTEPTHQSPCSKFEDFDFLAKYCILSQEKLSLYKRAFEAADSDGDGYLSCLQVLLALKEIIPPELLTEEEEIYVYRILELVDFRVTKGLTDLRLFAVVASLAQKIATLDDFMRTLISQMDFRSLEMKLYKAKQLFLFLLEAQTGSAVVPEGCIGAEQLLVELKAGGIRPEHEESVRRELRNLHSLDLLDFLAHLPLFILIHNSVIANPFDDSSNL</sequence>
<feature type="region of interest" description="Disordered" evidence="1">
    <location>
        <begin position="582"/>
        <end position="736"/>
    </location>
</feature>
<accession>A0AA88PYW7</accession>
<dbReference type="EMBL" id="JAUYZG010000012">
    <property type="protein sequence ID" value="KAK2892747.1"/>
    <property type="molecule type" value="Genomic_DNA"/>
</dbReference>
<feature type="compositionally biased region" description="Low complexity" evidence="1">
    <location>
        <begin position="235"/>
        <end position="292"/>
    </location>
</feature>
<evidence type="ECO:0000259" key="2">
    <source>
        <dbReference type="PROSITE" id="PS50222"/>
    </source>
</evidence>
<feature type="region of interest" description="Disordered" evidence="1">
    <location>
        <begin position="121"/>
        <end position="149"/>
    </location>
</feature>
<feature type="compositionally biased region" description="Basic and acidic residues" evidence="1">
    <location>
        <begin position="310"/>
        <end position="324"/>
    </location>
</feature>
<feature type="region of interest" description="Disordered" evidence="1">
    <location>
        <begin position="482"/>
        <end position="509"/>
    </location>
</feature>
<feature type="region of interest" description="Disordered" evidence="1">
    <location>
        <begin position="229"/>
        <end position="330"/>
    </location>
</feature>